<accession>A0AAJ6BIK1</accession>
<dbReference type="InterPro" id="IPR027829">
    <property type="entry name" value="DUF4625"/>
</dbReference>
<dbReference type="AlphaFoldDB" id="A0AAJ6BIK1"/>
<evidence type="ECO:0000313" key="2">
    <source>
        <dbReference type="Proteomes" id="UP001220610"/>
    </source>
</evidence>
<dbReference type="EMBL" id="CP119311">
    <property type="protein sequence ID" value="WEK38403.1"/>
    <property type="molecule type" value="Genomic_DNA"/>
</dbReference>
<reference evidence="1" key="1">
    <citation type="submission" date="2023-03" db="EMBL/GenBank/DDBJ databases">
        <title>Andean soil-derived lignocellulolytic bacterial consortium as a source of novel taxa and putative plastic-active enzymes.</title>
        <authorList>
            <person name="Diaz-Garcia L."/>
            <person name="Chuvochina M."/>
            <person name="Feuerriegel G."/>
            <person name="Bunk B."/>
            <person name="Sproer C."/>
            <person name="Streit W.R."/>
            <person name="Rodriguez L.M."/>
            <person name="Overmann J."/>
            <person name="Jimenez D.J."/>
        </authorList>
    </citation>
    <scope>NUCLEOTIDE SEQUENCE</scope>
    <source>
        <strain evidence="1">MAG 7</strain>
    </source>
</reference>
<proteinExistence type="predicted"/>
<evidence type="ECO:0000313" key="1">
    <source>
        <dbReference type="EMBL" id="WEK38403.1"/>
    </source>
</evidence>
<protein>
    <submittedName>
        <fullName evidence="1">DUF4625 domain-containing protein</fullName>
    </submittedName>
</protein>
<dbReference type="Pfam" id="PF15418">
    <property type="entry name" value="DUF4625"/>
    <property type="match status" value="1"/>
</dbReference>
<dbReference type="Proteomes" id="UP001220610">
    <property type="component" value="Chromosome"/>
</dbReference>
<organism evidence="1 2">
    <name type="scientific">Candidatus Pseudobacter hemicellulosilyticus</name>
    <dbReference type="NCBI Taxonomy" id="3121375"/>
    <lineage>
        <taxon>Bacteria</taxon>
        <taxon>Pseudomonadati</taxon>
        <taxon>Bacteroidota</taxon>
        <taxon>Chitinophagia</taxon>
        <taxon>Chitinophagales</taxon>
        <taxon>Chitinophagaceae</taxon>
        <taxon>Pseudobacter</taxon>
    </lineage>
</organism>
<dbReference type="PROSITE" id="PS51257">
    <property type="entry name" value="PROKAR_LIPOPROTEIN"/>
    <property type="match status" value="1"/>
</dbReference>
<name>A0AAJ6BIK1_9BACT</name>
<gene>
    <name evidence="1" type="ORF">P0Y53_12930</name>
</gene>
<sequence>MNPRTAFVGLFLLSIFFFGCSKSDKETDSSYPEIDLHLTDAFPIQCSTVERGKPLQFKGRFTDNKALGSFSLDIHHNFDQHTHSTEVNNCEAEAIKTPVKPLVYVKSWDIPAGTTDYTATATIDIPADVDPGDYHFLIRLTDAEGWQTIRGISIKIL</sequence>